<dbReference type="InterPro" id="IPR051162">
    <property type="entry name" value="T4SS_component"/>
</dbReference>
<protein>
    <submittedName>
        <fullName evidence="2">DUF87 domain-containing protein</fullName>
    </submittedName>
</protein>
<dbReference type="PANTHER" id="PTHR30121:SF6">
    <property type="entry name" value="SLR6007 PROTEIN"/>
    <property type="match status" value="1"/>
</dbReference>
<dbReference type="CDD" id="cd01127">
    <property type="entry name" value="TrwB_TraG_TraD_VirD4"/>
    <property type="match status" value="1"/>
</dbReference>
<dbReference type="PANTHER" id="PTHR30121">
    <property type="entry name" value="UNCHARACTERIZED PROTEIN YJGR-RELATED"/>
    <property type="match status" value="1"/>
</dbReference>
<dbReference type="InterPro" id="IPR043964">
    <property type="entry name" value="P-loop_TraG"/>
</dbReference>
<dbReference type="Pfam" id="PF19044">
    <property type="entry name" value="P-loop_TraG"/>
    <property type="match status" value="1"/>
</dbReference>
<comment type="caution">
    <text evidence="2">The sequence shown here is derived from an EMBL/GenBank/DDBJ whole genome shotgun (WGS) entry which is preliminary data.</text>
</comment>
<gene>
    <name evidence="2" type="ORF">KQI88_10400</name>
</gene>
<sequence length="609" mass="68698">MAKKKQVSKVNNSLLNIITPVGLKFRKNTFDIGESTSRAYGFIKYPQSPDYGWLSQITNIPSTIVSIDFSPIDNSTFVNSLSNLIKQQRGVADSTRDPLTASRAEKIALDAEKTMVDIDGDKEIVGLLSTVIVPISRDEQVLDKICRKVESSVSVLRCKLRTLSNLQKEGFMQISPFYIENEDVSNIIQRVVPLSTFIGGFPFASSGYNDGTGYYYAKDSGGGLVIIDPWKREGDRTNSFFVIMGVPGVGKSTVVKHIALSEYMKGTKIIFIDPHREYKELCRNLNGDWINAGGGSKGKINPLQIRVIPRDDEEEGDGEKLYVNEGYGMGDMALYIKNLEIFFKLYIPSLTDRFIAILKSELIELYNKFNIFWDTDISKLSNTDFPIMLDLYNQILKKSKDKELSYQKDYEDLALLLKDIALGSDSFLWNGHTTIEASSRCICIDTKDLQNTSENILSTQYFNLLQWAWEEIIKDPNEPVMLFCDEAYLMIDPRVPQSLIFLRNLIKGARKYEGGGAIISHIVGDFLDPKIKMYGQAILDLPAFKVLMGTDGKNLEETKNLYSLTEAEEELLASKQRGKALFMAGSKRFKVNFEIPEYKFRYMGSSGGR</sequence>
<keyword evidence="3" id="KW-1185">Reference proteome</keyword>
<evidence type="ECO:0000313" key="2">
    <source>
        <dbReference type="EMBL" id="MBU5676829.1"/>
    </source>
</evidence>
<evidence type="ECO:0000259" key="1">
    <source>
        <dbReference type="Pfam" id="PF19044"/>
    </source>
</evidence>
<organism evidence="2 3">
    <name type="scientific">Alkaliphilus flagellatus</name>
    <dbReference type="NCBI Taxonomy" id="2841507"/>
    <lineage>
        <taxon>Bacteria</taxon>
        <taxon>Bacillati</taxon>
        <taxon>Bacillota</taxon>
        <taxon>Clostridia</taxon>
        <taxon>Peptostreptococcales</taxon>
        <taxon>Natronincolaceae</taxon>
        <taxon>Alkaliphilus</taxon>
    </lineage>
</organism>
<evidence type="ECO:0000313" key="3">
    <source>
        <dbReference type="Proteomes" id="UP000779508"/>
    </source>
</evidence>
<dbReference type="RefSeq" id="WP_216417089.1">
    <property type="nucleotide sequence ID" value="NZ_JAHLQK010000004.1"/>
</dbReference>
<dbReference type="Proteomes" id="UP000779508">
    <property type="component" value="Unassembled WGS sequence"/>
</dbReference>
<reference evidence="2 3" key="1">
    <citation type="submission" date="2021-06" db="EMBL/GenBank/DDBJ databases">
        <authorList>
            <person name="Sun Q."/>
            <person name="Li D."/>
        </authorList>
    </citation>
    <scope>NUCLEOTIDE SEQUENCE [LARGE SCALE GENOMIC DNA]</scope>
    <source>
        <strain evidence="2 3">MSJ-5</strain>
    </source>
</reference>
<name>A0ABS6G382_9FIRM</name>
<accession>A0ABS6G382</accession>
<dbReference type="EMBL" id="JAHLQK010000004">
    <property type="protein sequence ID" value="MBU5676829.1"/>
    <property type="molecule type" value="Genomic_DNA"/>
</dbReference>
<proteinExistence type="predicted"/>
<feature type="domain" description="TraG P-loop" evidence="1">
    <location>
        <begin position="232"/>
        <end position="576"/>
    </location>
</feature>